<protein>
    <submittedName>
        <fullName evidence="1">Uncharacterized protein</fullName>
    </submittedName>
</protein>
<proteinExistence type="predicted"/>
<reference evidence="1 2" key="1">
    <citation type="journal article" date="2018" name="BMC Genomics">
        <title>Comparative genome analyses reveal sequence features reflecting distinct modes of host-adaptation between dicot and monocot powdery mildew.</title>
        <authorList>
            <person name="Wu Y."/>
            <person name="Ma X."/>
            <person name="Pan Z."/>
            <person name="Kale S.D."/>
            <person name="Song Y."/>
            <person name="King H."/>
            <person name="Zhang Q."/>
            <person name="Presley C."/>
            <person name="Deng X."/>
            <person name="Wei C.I."/>
            <person name="Xiao S."/>
        </authorList>
    </citation>
    <scope>NUCLEOTIDE SEQUENCE [LARGE SCALE GENOMIC DNA]</scope>
    <source>
        <strain evidence="1">UMSG3</strain>
    </source>
</reference>
<comment type="caution">
    <text evidence="1">The sequence shown here is derived from an EMBL/GenBank/DDBJ whole genome shotgun (WGS) entry which is preliminary data.</text>
</comment>
<evidence type="ECO:0000313" key="2">
    <source>
        <dbReference type="Proteomes" id="UP000283383"/>
    </source>
</evidence>
<dbReference type="Proteomes" id="UP000283383">
    <property type="component" value="Unassembled WGS sequence"/>
</dbReference>
<evidence type="ECO:0000313" key="1">
    <source>
        <dbReference type="EMBL" id="RKF81356.1"/>
    </source>
</evidence>
<dbReference type="STRING" id="62708.A0A420J3G8"/>
<gene>
    <name evidence="1" type="ORF">GcM3_036009</name>
</gene>
<dbReference type="AlphaFoldDB" id="A0A420J3G8"/>
<keyword evidence="2" id="KW-1185">Reference proteome</keyword>
<dbReference type="EMBL" id="MCBQ01003655">
    <property type="protein sequence ID" value="RKF81356.1"/>
    <property type="molecule type" value="Genomic_DNA"/>
</dbReference>
<name>A0A420J3G8_9PEZI</name>
<organism evidence="1 2">
    <name type="scientific">Golovinomyces cichoracearum</name>
    <dbReference type="NCBI Taxonomy" id="62708"/>
    <lineage>
        <taxon>Eukaryota</taxon>
        <taxon>Fungi</taxon>
        <taxon>Dikarya</taxon>
        <taxon>Ascomycota</taxon>
        <taxon>Pezizomycotina</taxon>
        <taxon>Leotiomycetes</taxon>
        <taxon>Erysiphales</taxon>
        <taxon>Erysiphaceae</taxon>
        <taxon>Golovinomyces</taxon>
    </lineage>
</organism>
<sequence length="289" mass="32111">MVDKKGESRGKEGIEVLGNLKSTISASTIGLARSFLSGQSSRELSENTISGLNGLGKLEISSCFPTRNLAQMEDYREYPSLKLVESNKLHGISMDHSKNHIEESNNELSNFLYCPNLITLPQSSACQKQGSYNKSISTQRCTQDDIFPSSYSGEQEHCDGGDICILLSSRGEVENEIDFLKIETTLVSATDSGPSTTDSDNRIDSQFSPLIYTDLSNRSTFNFVPNFEHSVAYLDQWQELQESYVEKVWRENLNIAQSSQAIIESSIVNTSTTLQSIAVQRLKSILNHL</sequence>
<accession>A0A420J3G8</accession>